<proteinExistence type="predicted"/>
<dbReference type="Gene3D" id="2.60.40.650">
    <property type="match status" value="1"/>
</dbReference>
<evidence type="ECO:0000313" key="2">
    <source>
        <dbReference type="Proteomes" id="UP001320544"/>
    </source>
</evidence>
<name>A0ABN6MBN9_9ACTN</name>
<keyword evidence="2" id="KW-1185">Reference proteome</keyword>
<organism evidence="1 2">
    <name type="scientific">Raoultibacter timonensis</name>
    <dbReference type="NCBI Taxonomy" id="1907662"/>
    <lineage>
        <taxon>Bacteria</taxon>
        <taxon>Bacillati</taxon>
        <taxon>Actinomycetota</taxon>
        <taxon>Coriobacteriia</taxon>
        <taxon>Eggerthellales</taxon>
        <taxon>Eggerthellaceae</taxon>
        <taxon>Raoultibacter</taxon>
    </lineage>
</organism>
<protein>
    <recommendedName>
        <fullName evidence="3">Molybdopterin-binding protein</fullName>
    </recommendedName>
</protein>
<reference evidence="1 2" key="1">
    <citation type="submission" date="2022-01" db="EMBL/GenBank/DDBJ databases">
        <title>Novel bile acid biosynthetic pathways are enriched in the microbiome of centenarians.</title>
        <authorList>
            <person name="Sato Y."/>
            <person name="Atarashi K."/>
            <person name="Plichta R.D."/>
            <person name="Arai Y."/>
            <person name="Sasajima S."/>
            <person name="Kearney M.S."/>
            <person name="Suda W."/>
            <person name="Takeshita K."/>
            <person name="Sasaki T."/>
            <person name="Okamoto S."/>
            <person name="Skelly N.A."/>
            <person name="Okamura Y."/>
            <person name="Vlamakis H."/>
            <person name="Li Y."/>
            <person name="Tanoue T."/>
            <person name="Takei H."/>
            <person name="Nittono H."/>
            <person name="Narushima S."/>
            <person name="Irie J."/>
            <person name="Itoh H."/>
            <person name="Moriya K."/>
            <person name="Sugiura Y."/>
            <person name="Suematsu M."/>
            <person name="Moritoki N."/>
            <person name="Shibata S."/>
            <person name="Littman R.D."/>
            <person name="Fischbach A.M."/>
            <person name="Uwamino Y."/>
            <person name="Inoue T."/>
            <person name="Honda A."/>
            <person name="Hattori M."/>
            <person name="Murai T."/>
            <person name="Xavier J.R."/>
            <person name="Hirose N."/>
            <person name="Honda K."/>
        </authorList>
    </citation>
    <scope>NUCLEOTIDE SEQUENCE [LARGE SCALE GENOMIC DNA]</scope>
    <source>
        <strain evidence="1 2">CE91-St30</strain>
    </source>
</reference>
<gene>
    <name evidence="1" type="ORF">CE91St30_07650</name>
</gene>
<dbReference type="SUPFAM" id="SSF81296">
    <property type="entry name" value="E set domains"/>
    <property type="match status" value="1"/>
</dbReference>
<accession>A0ABN6MBN9</accession>
<evidence type="ECO:0000313" key="1">
    <source>
        <dbReference type="EMBL" id="BDE95432.1"/>
    </source>
</evidence>
<dbReference type="RefSeq" id="WP_102378938.1">
    <property type="nucleotide sequence ID" value="NZ_AP025564.1"/>
</dbReference>
<dbReference type="EMBL" id="AP025564">
    <property type="protein sequence ID" value="BDE95432.1"/>
    <property type="molecule type" value="Genomic_DNA"/>
</dbReference>
<sequence length="93" mass="10188">MIAPVQGKVGQTVTLEGYADDFGSHIVAVEFTLDGGNSWVSHSTEKSSPDLMVHWTFSWKPEEAGAYQLKVRSVTEDGRKSPEAAVTELYISE</sequence>
<dbReference type="InterPro" id="IPR014756">
    <property type="entry name" value="Ig_E-set"/>
</dbReference>
<dbReference type="Proteomes" id="UP001320544">
    <property type="component" value="Chromosome"/>
</dbReference>
<evidence type="ECO:0008006" key="3">
    <source>
        <dbReference type="Google" id="ProtNLM"/>
    </source>
</evidence>